<evidence type="ECO:0000313" key="1">
    <source>
        <dbReference type="EMBL" id="OMJ71425.1"/>
    </source>
</evidence>
<proteinExistence type="predicted"/>
<evidence type="ECO:0000313" key="2">
    <source>
        <dbReference type="Proteomes" id="UP000187209"/>
    </source>
</evidence>
<dbReference type="Proteomes" id="UP000187209">
    <property type="component" value="Unassembled WGS sequence"/>
</dbReference>
<dbReference type="AlphaFoldDB" id="A0A1R2B430"/>
<dbReference type="EMBL" id="MPUH01000991">
    <property type="protein sequence ID" value="OMJ71425.1"/>
    <property type="molecule type" value="Genomic_DNA"/>
</dbReference>
<sequence length="160" mass="18382">METTLVPCNSLAEIDTAVSSTQCSPITKANTSAGNSERKQRVSFSDVEIINNCMSPEKRKTLMLTEHSNFKFLTKMKTSRYPKKKFKALAPSEYEKYVIELYKVQTSNTDFITYNYPSDILGSKQLKEIKTLHQEEFSKIKIKEFKLPKKTKKSTACEIF</sequence>
<accession>A0A1R2B430</accession>
<keyword evidence="2" id="KW-1185">Reference proteome</keyword>
<protein>
    <submittedName>
        <fullName evidence="1">Uncharacterized protein</fullName>
    </submittedName>
</protein>
<reference evidence="1 2" key="1">
    <citation type="submission" date="2016-11" db="EMBL/GenBank/DDBJ databases">
        <title>The macronuclear genome of Stentor coeruleus: a giant cell with tiny introns.</title>
        <authorList>
            <person name="Slabodnick M."/>
            <person name="Ruby J.G."/>
            <person name="Reiff S.B."/>
            <person name="Swart E.C."/>
            <person name="Gosai S."/>
            <person name="Prabakaran S."/>
            <person name="Witkowska E."/>
            <person name="Larue G.E."/>
            <person name="Fisher S."/>
            <person name="Freeman R.M."/>
            <person name="Gunawardena J."/>
            <person name="Chu W."/>
            <person name="Stover N.A."/>
            <person name="Gregory B.D."/>
            <person name="Nowacki M."/>
            <person name="Derisi J."/>
            <person name="Roy S.W."/>
            <person name="Marshall W.F."/>
            <person name="Sood P."/>
        </authorList>
    </citation>
    <scope>NUCLEOTIDE SEQUENCE [LARGE SCALE GENOMIC DNA]</scope>
    <source>
        <strain evidence="1">WM001</strain>
    </source>
</reference>
<organism evidence="1 2">
    <name type="scientific">Stentor coeruleus</name>
    <dbReference type="NCBI Taxonomy" id="5963"/>
    <lineage>
        <taxon>Eukaryota</taxon>
        <taxon>Sar</taxon>
        <taxon>Alveolata</taxon>
        <taxon>Ciliophora</taxon>
        <taxon>Postciliodesmatophora</taxon>
        <taxon>Heterotrichea</taxon>
        <taxon>Heterotrichida</taxon>
        <taxon>Stentoridae</taxon>
        <taxon>Stentor</taxon>
    </lineage>
</organism>
<name>A0A1R2B430_9CILI</name>
<gene>
    <name evidence="1" type="ORF">SteCoe_30359</name>
</gene>
<comment type="caution">
    <text evidence="1">The sequence shown here is derived from an EMBL/GenBank/DDBJ whole genome shotgun (WGS) entry which is preliminary data.</text>
</comment>